<keyword evidence="1" id="KW-0175">Coiled coil</keyword>
<protein>
    <submittedName>
        <fullName evidence="2">Uncharacterized protein</fullName>
    </submittedName>
</protein>
<feature type="coiled-coil region" evidence="1">
    <location>
        <begin position="13"/>
        <end position="40"/>
    </location>
</feature>
<name>A0A369QA62_9SPHN</name>
<accession>A0A369QA62</accession>
<reference evidence="2 3" key="1">
    <citation type="submission" date="2018-04" db="EMBL/GenBank/DDBJ databases">
        <title>Altererythrobacter sp. HME9302 genome sequencing and assembly.</title>
        <authorList>
            <person name="Kang H."/>
            <person name="Kim H."/>
            <person name="Joh K."/>
        </authorList>
    </citation>
    <scope>NUCLEOTIDE SEQUENCE [LARGE SCALE GENOMIC DNA]</scope>
    <source>
        <strain evidence="2 3">HME9302</strain>
    </source>
</reference>
<proteinExistence type="predicted"/>
<gene>
    <name evidence="2" type="ORF">HME9302_02574</name>
</gene>
<dbReference type="AlphaFoldDB" id="A0A369QA62"/>
<comment type="caution">
    <text evidence="2">The sequence shown here is derived from an EMBL/GenBank/DDBJ whole genome shotgun (WGS) entry which is preliminary data.</text>
</comment>
<dbReference type="OrthoDB" id="7432835at2"/>
<dbReference type="Proteomes" id="UP000253727">
    <property type="component" value="Unassembled WGS sequence"/>
</dbReference>
<evidence type="ECO:0000313" key="2">
    <source>
        <dbReference type="EMBL" id="RDC61352.1"/>
    </source>
</evidence>
<sequence length="208" mass="23879">MEQKPTTTAGTDLEQLAHQLDRTLSQLDQTERRFADLQITPGETTFRDPKNAYHQITIGAVLTARGLSAHEARALDGLLSMTFEEVVALIQDMPDEDPAEEDDDSETIADGLIAILSRHATALENRGRYADWRRSFDRYRTTTDRLLSDMTEEDLEKLSKRPPTRKQLSLIRTTCTQLRLEFPTLANRADAFRWLRDVGANTRYRERR</sequence>
<organism evidence="2 3">
    <name type="scientific">Alteripontixanthobacter maritimus</name>
    <dbReference type="NCBI Taxonomy" id="2161824"/>
    <lineage>
        <taxon>Bacteria</taxon>
        <taxon>Pseudomonadati</taxon>
        <taxon>Pseudomonadota</taxon>
        <taxon>Alphaproteobacteria</taxon>
        <taxon>Sphingomonadales</taxon>
        <taxon>Erythrobacteraceae</taxon>
        <taxon>Alteripontixanthobacter</taxon>
    </lineage>
</organism>
<keyword evidence="3" id="KW-1185">Reference proteome</keyword>
<evidence type="ECO:0000256" key="1">
    <source>
        <dbReference type="SAM" id="Coils"/>
    </source>
</evidence>
<evidence type="ECO:0000313" key="3">
    <source>
        <dbReference type="Proteomes" id="UP000253727"/>
    </source>
</evidence>
<dbReference type="EMBL" id="QBKA01000002">
    <property type="protein sequence ID" value="RDC61352.1"/>
    <property type="molecule type" value="Genomic_DNA"/>
</dbReference>